<feature type="transmembrane region" description="Helical" evidence="1">
    <location>
        <begin position="50"/>
        <end position="68"/>
    </location>
</feature>
<evidence type="ECO:0000313" key="2">
    <source>
        <dbReference type="Proteomes" id="UP000050795"/>
    </source>
</evidence>
<accession>A0AA85IX59</accession>
<keyword evidence="1" id="KW-1133">Transmembrane helix</keyword>
<evidence type="ECO:0000256" key="1">
    <source>
        <dbReference type="SAM" id="Phobius"/>
    </source>
</evidence>
<dbReference type="Proteomes" id="UP000050795">
    <property type="component" value="Unassembled WGS sequence"/>
</dbReference>
<dbReference type="WBParaSite" id="TREG1_126450.1">
    <property type="protein sequence ID" value="TREG1_126450.1"/>
    <property type="gene ID" value="TREG1_126450"/>
</dbReference>
<keyword evidence="2" id="KW-1185">Reference proteome</keyword>
<name>A0AA85IX59_TRIRE</name>
<sequence length="91" mass="10415">MDDLLIMSSMFSREIHSKYFASRLILGIVVFLWSIASAVAFTLFYMLYKWISLIMTVMITTLIIVAALKLPTLNEKTLILSILPTVLFGYF</sequence>
<keyword evidence="1" id="KW-0472">Membrane</keyword>
<reference evidence="2" key="1">
    <citation type="submission" date="2022-06" db="EMBL/GenBank/DDBJ databases">
        <authorList>
            <person name="Berger JAMES D."/>
            <person name="Berger JAMES D."/>
        </authorList>
    </citation>
    <scope>NUCLEOTIDE SEQUENCE [LARGE SCALE GENOMIC DNA]</scope>
</reference>
<dbReference type="AlphaFoldDB" id="A0AA85IX59"/>
<organism evidence="2 3">
    <name type="scientific">Trichobilharzia regenti</name>
    <name type="common">Nasal bird schistosome</name>
    <dbReference type="NCBI Taxonomy" id="157069"/>
    <lineage>
        <taxon>Eukaryota</taxon>
        <taxon>Metazoa</taxon>
        <taxon>Spiralia</taxon>
        <taxon>Lophotrochozoa</taxon>
        <taxon>Platyhelminthes</taxon>
        <taxon>Trematoda</taxon>
        <taxon>Digenea</taxon>
        <taxon>Strigeidida</taxon>
        <taxon>Schistosomatoidea</taxon>
        <taxon>Schistosomatidae</taxon>
        <taxon>Trichobilharzia</taxon>
    </lineage>
</organism>
<evidence type="ECO:0000313" key="3">
    <source>
        <dbReference type="WBParaSite" id="TREG1_126450.1"/>
    </source>
</evidence>
<keyword evidence="1" id="KW-0812">Transmembrane</keyword>
<reference evidence="3" key="2">
    <citation type="submission" date="2023-11" db="UniProtKB">
        <authorList>
            <consortium name="WormBaseParasite"/>
        </authorList>
    </citation>
    <scope>IDENTIFICATION</scope>
</reference>
<protein>
    <submittedName>
        <fullName evidence="3">Uncharacterized protein</fullName>
    </submittedName>
</protein>
<feature type="transmembrane region" description="Helical" evidence="1">
    <location>
        <begin position="20"/>
        <end position="44"/>
    </location>
</feature>
<proteinExistence type="predicted"/>